<feature type="non-terminal residue" evidence="1">
    <location>
        <position position="170"/>
    </location>
</feature>
<comment type="caution">
    <text evidence="1">The sequence shown here is derived from an EMBL/GenBank/DDBJ whole genome shotgun (WGS) entry which is preliminary data.</text>
</comment>
<dbReference type="Proteomes" id="UP001469553">
    <property type="component" value="Unassembled WGS sequence"/>
</dbReference>
<proteinExistence type="predicted"/>
<reference evidence="1 2" key="1">
    <citation type="submission" date="2021-06" db="EMBL/GenBank/DDBJ databases">
        <authorList>
            <person name="Palmer J.M."/>
        </authorList>
    </citation>
    <scope>NUCLEOTIDE SEQUENCE [LARGE SCALE GENOMIC DNA]</scope>
    <source>
        <strain evidence="1 2">AS_MEX2019</strain>
        <tissue evidence="1">Muscle</tissue>
    </source>
</reference>
<protein>
    <submittedName>
        <fullName evidence="1">Uncharacterized protein</fullName>
    </submittedName>
</protein>
<evidence type="ECO:0000313" key="2">
    <source>
        <dbReference type="Proteomes" id="UP001469553"/>
    </source>
</evidence>
<accession>A0ABV0Z173</accession>
<organism evidence="1 2">
    <name type="scientific">Ameca splendens</name>
    <dbReference type="NCBI Taxonomy" id="208324"/>
    <lineage>
        <taxon>Eukaryota</taxon>
        <taxon>Metazoa</taxon>
        <taxon>Chordata</taxon>
        <taxon>Craniata</taxon>
        <taxon>Vertebrata</taxon>
        <taxon>Euteleostomi</taxon>
        <taxon>Actinopterygii</taxon>
        <taxon>Neopterygii</taxon>
        <taxon>Teleostei</taxon>
        <taxon>Neoteleostei</taxon>
        <taxon>Acanthomorphata</taxon>
        <taxon>Ovalentaria</taxon>
        <taxon>Atherinomorphae</taxon>
        <taxon>Cyprinodontiformes</taxon>
        <taxon>Goodeidae</taxon>
        <taxon>Ameca</taxon>
    </lineage>
</organism>
<evidence type="ECO:0000313" key="1">
    <source>
        <dbReference type="EMBL" id="MEQ2299786.1"/>
    </source>
</evidence>
<name>A0ABV0Z173_9TELE</name>
<gene>
    <name evidence="1" type="ORF">AMECASPLE_018604</name>
</gene>
<dbReference type="EMBL" id="JAHRIP010048481">
    <property type="protein sequence ID" value="MEQ2299786.1"/>
    <property type="molecule type" value="Genomic_DNA"/>
</dbReference>
<keyword evidence="2" id="KW-1185">Reference proteome</keyword>
<sequence>MAKDFSHTEVSSLFQNTFPKMITVSGGWVLYKAAGGNGRWRLSVVPPESEEYTGSTIRSASGGGKTMLYIVPLQEEFDLTPLPHDAQEFSLIPKAECKKCLKIMPLQLLSIHVKQYSAAECNTFSDSEPEVTNILCPDEKESVLCARKNFQPRIWKYMQVPMGTGNVTRK</sequence>